<dbReference type="Proteomes" id="UP001180531">
    <property type="component" value="Unassembled WGS sequence"/>
</dbReference>
<keyword evidence="3" id="KW-1185">Reference proteome</keyword>
<protein>
    <submittedName>
        <fullName evidence="2">Uncharacterized protein</fullName>
    </submittedName>
</protein>
<reference evidence="2" key="1">
    <citation type="submission" date="2024-05" db="EMBL/GenBank/DDBJ databases">
        <title>30 novel species of actinomycetes from the DSMZ collection.</title>
        <authorList>
            <person name="Nouioui I."/>
        </authorList>
    </citation>
    <scope>NUCLEOTIDE SEQUENCE</scope>
    <source>
        <strain evidence="2">DSM 40473</strain>
    </source>
</reference>
<name>A0ABU2SW10_9ACTN</name>
<organism evidence="2 3">
    <name type="scientific">Streptomyces hesseae</name>
    <dbReference type="NCBI Taxonomy" id="3075519"/>
    <lineage>
        <taxon>Bacteria</taxon>
        <taxon>Bacillati</taxon>
        <taxon>Actinomycetota</taxon>
        <taxon>Actinomycetes</taxon>
        <taxon>Kitasatosporales</taxon>
        <taxon>Streptomycetaceae</taxon>
        <taxon>Streptomyces</taxon>
    </lineage>
</organism>
<comment type="caution">
    <text evidence="2">The sequence shown here is derived from an EMBL/GenBank/DDBJ whole genome shotgun (WGS) entry which is preliminary data.</text>
</comment>
<accession>A0ABU2SW10</accession>
<evidence type="ECO:0000256" key="1">
    <source>
        <dbReference type="SAM" id="MobiDB-lite"/>
    </source>
</evidence>
<evidence type="ECO:0000313" key="2">
    <source>
        <dbReference type="EMBL" id="MDT0453182.1"/>
    </source>
</evidence>
<proteinExistence type="predicted"/>
<feature type="compositionally biased region" description="Basic and acidic residues" evidence="1">
    <location>
        <begin position="1"/>
        <end position="28"/>
    </location>
</feature>
<sequence>MNGEREHRARDGREDARGARGEEEHAVLRPDATVLRSEALIPRDNVVRPAPNRFSHVLEEMHPYWFERSERAPQPEGMLPAGTPVLLLREEGDHCRVVTGTGLYVTVAREGLRTLPALPDDK</sequence>
<gene>
    <name evidence="2" type="ORF">RM609_29485</name>
</gene>
<evidence type="ECO:0000313" key="3">
    <source>
        <dbReference type="Proteomes" id="UP001180531"/>
    </source>
</evidence>
<feature type="region of interest" description="Disordered" evidence="1">
    <location>
        <begin position="1"/>
        <end position="30"/>
    </location>
</feature>
<dbReference type="RefSeq" id="WP_311614824.1">
    <property type="nucleotide sequence ID" value="NZ_JAVRFI010000027.1"/>
</dbReference>
<dbReference type="EMBL" id="JAVRFI010000027">
    <property type="protein sequence ID" value="MDT0453182.1"/>
    <property type="molecule type" value="Genomic_DNA"/>
</dbReference>